<keyword evidence="4 8" id="KW-0812">Transmembrane</keyword>
<feature type="transmembrane region" description="Helical" evidence="8">
    <location>
        <begin position="67"/>
        <end position="92"/>
    </location>
</feature>
<dbReference type="Proteomes" id="UP000826540">
    <property type="component" value="Chromosome"/>
</dbReference>
<evidence type="ECO:0000256" key="7">
    <source>
        <dbReference type="ARBA" id="ARBA00024033"/>
    </source>
</evidence>
<sequence>MILSILIIFSFHFLRKNQFKLPGEAILFIMCSFPIFATFERGQIDTLVMYLTVLSFDLFQNRKPQSFLPASFLLAISSCIKIFPIVTLLYYLFNKKFKYLISAILFTILVFFLPLLYFDFSVYQHFFQVILPNIFGGITTSETINTHGQNVVNNLVISVGNTGLENTGLIASRNISNGYMNPLLKNNTLGAFLIGLASMISLLILNRKNSKEYQFYSILNTINLFNPKPWIMGLVWYFPTFFSLYPQVNKWGKLVMLTPIFMPPFTNTNAMLAFVITLLLSVCLNNQKFGRHLLKREYINQDNETTI</sequence>
<evidence type="ECO:0000313" key="9">
    <source>
        <dbReference type="EMBL" id="QYX33283.1"/>
    </source>
</evidence>
<comment type="similarity">
    <text evidence="7">Belongs to the glycosyltransferase 87 family.</text>
</comment>
<keyword evidence="6 8" id="KW-0472">Membrane</keyword>
<dbReference type="InterPro" id="IPR018584">
    <property type="entry name" value="GT87"/>
</dbReference>
<name>A0ABX8X3P3_9CYAN</name>
<evidence type="ECO:0000256" key="5">
    <source>
        <dbReference type="ARBA" id="ARBA00022989"/>
    </source>
</evidence>
<feature type="transmembrane region" description="Helical" evidence="8">
    <location>
        <begin position="99"/>
        <end position="118"/>
    </location>
</feature>
<protein>
    <submittedName>
        <fullName evidence="9">DUF2029 domain-containing protein</fullName>
    </submittedName>
</protein>
<gene>
    <name evidence="9" type="ORF">K2F26_08180</name>
</gene>
<keyword evidence="3" id="KW-0808">Transferase</keyword>
<feature type="transmembrane region" description="Helical" evidence="8">
    <location>
        <begin position="188"/>
        <end position="205"/>
    </location>
</feature>
<organism evidence="9 10">
    <name type="scientific">Sphaerospermopsis torques-reginae ITEP-024</name>
    <dbReference type="NCBI Taxonomy" id="984208"/>
    <lineage>
        <taxon>Bacteria</taxon>
        <taxon>Bacillati</taxon>
        <taxon>Cyanobacteriota</taxon>
        <taxon>Cyanophyceae</taxon>
        <taxon>Nostocales</taxon>
        <taxon>Aphanizomenonaceae</taxon>
        <taxon>Sphaerospermopsis</taxon>
        <taxon>Sphaerospermopsis torques-reginae</taxon>
    </lineage>
</organism>
<evidence type="ECO:0000313" key="10">
    <source>
        <dbReference type="Proteomes" id="UP000826540"/>
    </source>
</evidence>
<dbReference type="Pfam" id="PF09594">
    <property type="entry name" value="GT87"/>
    <property type="match status" value="1"/>
</dbReference>
<evidence type="ECO:0000256" key="3">
    <source>
        <dbReference type="ARBA" id="ARBA00022679"/>
    </source>
</evidence>
<evidence type="ECO:0000256" key="2">
    <source>
        <dbReference type="ARBA" id="ARBA00022475"/>
    </source>
</evidence>
<evidence type="ECO:0000256" key="1">
    <source>
        <dbReference type="ARBA" id="ARBA00004651"/>
    </source>
</evidence>
<dbReference type="EMBL" id="CP080598">
    <property type="protein sequence ID" value="QYX33283.1"/>
    <property type="molecule type" value="Genomic_DNA"/>
</dbReference>
<reference evidence="9 10" key="1">
    <citation type="journal article" date="2022" name="J. Am. Chem. Soc.">
        <title>Biosynthesis of Guanitoxin Enables Global Environmental Detection in Freshwater Cyanobacteria.</title>
        <authorList>
            <person name="Lima S.T."/>
            <person name="Fallon T.R."/>
            <person name="Cordoza J.L."/>
            <person name="Chekan J.R."/>
            <person name="Delbaje E."/>
            <person name="Hopiavuori A.R."/>
            <person name="Alvarenga D.O."/>
            <person name="Wood S.M."/>
            <person name="Luhavaya H."/>
            <person name="Baumgartner J.T."/>
            <person name="Dorr F.A."/>
            <person name="Etchegaray A."/>
            <person name="Pinto E."/>
            <person name="McKinnie S.M.K."/>
            <person name="Fiore M.F."/>
            <person name="Moore B.S."/>
        </authorList>
    </citation>
    <scope>NUCLEOTIDE SEQUENCE [LARGE SCALE GENOMIC DNA]</scope>
    <source>
        <strain evidence="9 10">ITEP-024</strain>
    </source>
</reference>
<feature type="transmembrane region" description="Helical" evidence="8">
    <location>
        <begin position="268"/>
        <end position="286"/>
    </location>
</feature>
<keyword evidence="2" id="KW-1003">Cell membrane</keyword>
<feature type="transmembrane region" description="Helical" evidence="8">
    <location>
        <begin position="21"/>
        <end position="39"/>
    </location>
</feature>
<evidence type="ECO:0000256" key="8">
    <source>
        <dbReference type="SAM" id="Phobius"/>
    </source>
</evidence>
<dbReference type="RefSeq" id="WP_220611059.1">
    <property type="nucleotide sequence ID" value="NZ_CP080598.1"/>
</dbReference>
<evidence type="ECO:0000256" key="4">
    <source>
        <dbReference type="ARBA" id="ARBA00022692"/>
    </source>
</evidence>
<keyword evidence="5 8" id="KW-1133">Transmembrane helix</keyword>
<keyword evidence="10" id="KW-1185">Reference proteome</keyword>
<accession>A0ABX8X3P3</accession>
<evidence type="ECO:0000256" key="6">
    <source>
        <dbReference type="ARBA" id="ARBA00023136"/>
    </source>
</evidence>
<comment type="subcellular location">
    <subcellularLocation>
        <location evidence="1">Cell membrane</location>
        <topology evidence="1">Multi-pass membrane protein</topology>
    </subcellularLocation>
</comment>
<proteinExistence type="inferred from homology"/>